<name>A0A430AG34_9ENTE</name>
<dbReference type="Pfam" id="PF20434">
    <property type="entry name" value="BD-FAE"/>
    <property type="match status" value="1"/>
</dbReference>
<evidence type="ECO:0000313" key="3">
    <source>
        <dbReference type="EMBL" id="RSU06843.1"/>
    </source>
</evidence>
<dbReference type="PANTHER" id="PTHR48081:SF6">
    <property type="entry name" value="PEPTIDASE S9 PROLYL OLIGOPEPTIDASE CATALYTIC DOMAIN-CONTAINING PROTEIN"/>
    <property type="match status" value="1"/>
</dbReference>
<protein>
    <recommendedName>
        <fullName evidence="2">BD-FAE-like domain-containing protein</fullName>
    </recommendedName>
</protein>
<dbReference type="SUPFAM" id="SSF53474">
    <property type="entry name" value="alpha/beta-Hydrolases"/>
    <property type="match status" value="1"/>
</dbReference>
<dbReference type="GO" id="GO:0016787">
    <property type="term" value="F:hydrolase activity"/>
    <property type="evidence" value="ECO:0007669"/>
    <property type="project" value="UniProtKB-KW"/>
</dbReference>
<keyword evidence="1" id="KW-0378">Hydrolase</keyword>
<dbReference type="InterPro" id="IPR050300">
    <property type="entry name" value="GDXG_lipolytic_enzyme"/>
</dbReference>
<dbReference type="AlphaFoldDB" id="A0A430AG34"/>
<dbReference type="Gene3D" id="3.40.50.1820">
    <property type="entry name" value="alpha/beta hydrolase"/>
    <property type="match status" value="1"/>
</dbReference>
<keyword evidence="4" id="KW-1185">Reference proteome</keyword>
<dbReference type="OrthoDB" id="9794725at2"/>
<accession>A0A430AG34</accession>
<comment type="caution">
    <text evidence="3">The sequence shown here is derived from an EMBL/GenBank/DDBJ whole genome shotgun (WGS) entry which is preliminary data.</text>
</comment>
<dbReference type="PANTHER" id="PTHR48081">
    <property type="entry name" value="AB HYDROLASE SUPERFAMILY PROTEIN C4A8.06C"/>
    <property type="match status" value="1"/>
</dbReference>
<evidence type="ECO:0000256" key="1">
    <source>
        <dbReference type="ARBA" id="ARBA00022801"/>
    </source>
</evidence>
<feature type="domain" description="BD-FAE-like" evidence="2">
    <location>
        <begin position="36"/>
        <end position="124"/>
    </location>
</feature>
<evidence type="ECO:0000313" key="4">
    <source>
        <dbReference type="Proteomes" id="UP000288669"/>
    </source>
</evidence>
<dbReference type="InterPro" id="IPR029058">
    <property type="entry name" value="AB_hydrolase_fold"/>
</dbReference>
<proteinExistence type="predicted"/>
<sequence>MRIEKIQLDQIRNTELTVYLQEESVELAAIKKRPGMLIFPGGGYEFCSDREAEPIALQFLAEGYQTFVLRYSVGKFKNFEQAFLEAEQALALMHKQADSWHLDTEKIGVIGFSAGGHLAAALANLGRIRPSAAILGYAALLPTMAEQMGLQAPNLLAAISPKTPPTFLFATDEDSLVPIENTIICQKELAANAVPFEAHIFQKGGHGLSLGKPVTANGTNTNVATFR</sequence>
<dbReference type="InterPro" id="IPR049492">
    <property type="entry name" value="BD-FAE-like_dom"/>
</dbReference>
<reference evidence="3 4" key="1">
    <citation type="submission" date="2017-05" db="EMBL/GenBank/DDBJ databases">
        <title>Vagococcus spp. assemblies.</title>
        <authorList>
            <person name="Gulvik C.A."/>
        </authorList>
    </citation>
    <scope>NUCLEOTIDE SEQUENCE [LARGE SCALE GENOMIC DNA]</scope>
    <source>
        <strain evidence="3 4">DSM 24756</strain>
    </source>
</reference>
<dbReference type="RefSeq" id="WP_126823854.1">
    <property type="nucleotide sequence ID" value="NZ_JBHLWU010000002.1"/>
</dbReference>
<gene>
    <name evidence="3" type="ORF">CBF30_06135</name>
</gene>
<dbReference type="Proteomes" id="UP000288669">
    <property type="component" value="Unassembled WGS sequence"/>
</dbReference>
<evidence type="ECO:0000259" key="2">
    <source>
        <dbReference type="Pfam" id="PF20434"/>
    </source>
</evidence>
<dbReference type="EMBL" id="NGJZ01000002">
    <property type="protein sequence ID" value="RSU06843.1"/>
    <property type="molecule type" value="Genomic_DNA"/>
</dbReference>
<organism evidence="3 4">
    <name type="scientific">Vagococcus entomophilus</name>
    <dbReference type="NCBI Taxonomy" id="1160095"/>
    <lineage>
        <taxon>Bacteria</taxon>
        <taxon>Bacillati</taxon>
        <taxon>Bacillota</taxon>
        <taxon>Bacilli</taxon>
        <taxon>Lactobacillales</taxon>
        <taxon>Enterococcaceae</taxon>
        <taxon>Vagococcus</taxon>
    </lineage>
</organism>